<evidence type="ECO:0000256" key="5">
    <source>
        <dbReference type="ARBA" id="ARBA00015828"/>
    </source>
</evidence>
<dbReference type="FunFam" id="1.25.40.10:FF:000140">
    <property type="entry name" value="Coatomer subunit epsilon"/>
    <property type="match status" value="1"/>
</dbReference>
<reference evidence="16" key="3">
    <citation type="submission" date="2023-05" db="EMBL/GenBank/DDBJ databases">
        <authorList>
            <person name="Smith C.H."/>
        </authorList>
    </citation>
    <scope>NUCLEOTIDE SEQUENCE</scope>
    <source>
        <strain evidence="16">CHS0354</strain>
        <tissue evidence="16">Mantle</tissue>
    </source>
</reference>
<dbReference type="PANTHER" id="PTHR10805:SF0">
    <property type="entry name" value="COATOMER SUBUNIT EPSILON"/>
    <property type="match status" value="1"/>
</dbReference>
<comment type="function">
    <text evidence="13 14">The coatomer is a cytosolic protein complex that binds to dilysine motifs and reversibly associates with Golgi non-clathrin-coated vesicles, which further mediate biosynthetic protein transport from the ER, via the Golgi up to the trans Golgi network. The coatomer complex is required for budding from Golgi membranes, and is essential for the retrograde Golgi-to-ER transport of dilysine-tagged proteins.</text>
</comment>
<dbReference type="InterPro" id="IPR019734">
    <property type="entry name" value="TPR_rpt"/>
</dbReference>
<dbReference type="GO" id="GO:0030126">
    <property type="term" value="C:COPI vesicle coat"/>
    <property type="evidence" value="ECO:0007669"/>
    <property type="project" value="TreeGrafter"/>
</dbReference>
<accession>A0AAE0TAD8</accession>
<keyword evidence="10 14" id="KW-0333">Golgi apparatus</keyword>
<comment type="similarity">
    <text evidence="3 14">Belongs to the COPE family.</text>
</comment>
<dbReference type="PROSITE" id="PS50005">
    <property type="entry name" value="TPR"/>
    <property type="match status" value="1"/>
</dbReference>
<dbReference type="Gene3D" id="1.25.40.10">
    <property type="entry name" value="Tetratricopeptide repeat domain"/>
    <property type="match status" value="1"/>
</dbReference>
<keyword evidence="8 14" id="KW-0931">ER-Golgi transport</keyword>
<dbReference type="SUPFAM" id="SSF48452">
    <property type="entry name" value="TPR-like"/>
    <property type="match status" value="1"/>
</dbReference>
<dbReference type="AlphaFoldDB" id="A0AAE0TAD8"/>
<keyword evidence="12 14" id="KW-0968">Cytoplasmic vesicle</keyword>
<protein>
    <recommendedName>
        <fullName evidence="5 14">Coatomer subunit epsilon</fullName>
    </recommendedName>
</protein>
<dbReference type="GO" id="GO:0015031">
    <property type="term" value="P:protein transport"/>
    <property type="evidence" value="ECO:0007669"/>
    <property type="project" value="UniProtKB-UniRule"/>
</dbReference>
<evidence type="ECO:0000256" key="7">
    <source>
        <dbReference type="ARBA" id="ARBA00022490"/>
    </source>
</evidence>
<keyword evidence="6 14" id="KW-0813">Transport</keyword>
<dbReference type="PIRSF" id="PIRSF016478">
    <property type="entry name" value="Coatomer_esu"/>
    <property type="match status" value="1"/>
</dbReference>
<evidence type="ECO:0000256" key="12">
    <source>
        <dbReference type="ARBA" id="ARBA00023329"/>
    </source>
</evidence>
<dbReference type="InterPro" id="IPR011990">
    <property type="entry name" value="TPR-like_helical_dom_sf"/>
</dbReference>
<evidence type="ECO:0000256" key="13">
    <source>
        <dbReference type="ARBA" id="ARBA00025582"/>
    </source>
</evidence>
<comment type="caution">
    <text evidence="16">The sequence shown here is derived from an EMBL/GenBank/DDBJ whole genome shotgun (WGS) entry which is preliminary data.</text>
</comment>
<evidence type="ECO:0000256" key="11">
    <source>
        <dbReference type="ARBA" id="ARBA00023136"/>
    </source>
</evidence>
<comment type="subcellular location">
    <subcellularLocation>
        <location evidence="2">Cytoplasmic vesicle</location>
        <location evidence="2">COPI-coated vesicle membrane</location>
        <topology evidence="2">Peripheral membrane protein</topology>
        <orientation evidence="2">Cytoplasmic side</orientation>
    </subcellularLocation>
    <subcellularLocation>
        <location evidence="1">Golgi apparatus membrane</location>
        <topology evidence="1">Peripheral membrane protein</topology>
        <orientation evidence="1">Cytoplasmic side</orientation>
    </subcellularLocation>
</comment>
<evidence type="ECO:0000256" key="14">
    <source>
        <dbReference type="PIRNR" id="PIRNR016478"/>
    </source>
</evidence>
<keyword evidence="9 14" id="KW-0653">Protein transport</keyword>
<evidence type="ECO:0000256" key="3">
    <source>
        <dbReference type="ARBA" id="ARBA00008827"/>
    </source>
</evidence>
<feature type="repeat" description="TPR" evidence="15">
    <location>
        <begin position="207"/>
        <end position="240"/>
    </location>
</feature>
<keyword evidence="15" id="KW-0802">TPR repeat</keyword>
<dbReference type="Pfam" id="PF04733">
    <property type="entry name" value="Coatomer_E"/>
    <property type="match status" value="1"/>
</dbReference>
<dbReference type="EMBL" id="JAEAOA010002216">
    <property type="protein sequence ID" value="KAK3606229.1"/>
    <property type="molecule type" value="Genomic_DNA"/>
</dbReference>
<evidence type="ECO:0000256" key="6">
    <source>
        <dbReference type="ARBA" id="ARBA00022448"/>
    </source>
</evidence>
<keyword evidence="11 14" id="KW-0472">Membrane</keyword>
<proteinExistence type="inferred from homology"/>
<reference evidence="16" key="2">
    <citation type="journal article" date="2021" name="Genome Biol. Evol.">
        <title>Developing a high-quality reference genome for a parasitic bivalve with doubly uniparental inheritance (Bivalvia: Unionida).</title>
        <authorList>
            <person name="Smith C.H."/>
        </authorList>
    </citation>
    <scope>NUCLEOTIDE SEQUENCE</scope>
    <source>
        <strain evidence="16">CHS0354</strain>
        <tissue evidence="16">Mantle</tissue>
    </source>
</reference>
<dbReference type="InterPro" id="IPR006822">
    <property type="entry name" value="Coatomer_esu"/>
</dbReference>
<dbReference type="GO" id="GO:0006891">
    <property type="term" value="P:intra-Golgi vesicle-mediated transport"/>
    <property type="evidence" value="ECO:0007669"/>
    <property type="project" value="TreeGrafter"/>
</dbReference>
<comment type="subunit">
    <text evidence="4">Oligomeric complex that consists of at least the alpha, beta, beta', gamma, delta, epsilon and zeta subunits.</text>
</comment>
<organism evidence="16 17">
    <name type="scientific">Potamilus streckersoni</name>
    <dbReference type="NCBI Taxonomy" id="2493646"/>
    <lineage>
        <taxon>Eukaryota</taxon>
        <taxon>Metazoa</taxon>
        <taxon>Spiralia</taxon>
        <taxon>Lophotrochozoa</taxon>
        <taxon>Mollusca</taxon>
        <taxon>Bivalvia</taxon>
        <taxon>Autobranchia</taxon>
        <taxon>Heteroconchia</taxon>
        <taxon>Palaeoheterodonta</taxon>
        <taxon>Unionida</taxon>
        <taxon>Unionoidea</taxon>
        <taxon>Unionidae</taxon>
        <taxon>Ambleminae</taxon>
        <taxon>Lampsilini</taxon>
        <taxon>Potamilus</taxon>
    </lineage>
</organism>
<evidence type="ECO:0000256" key="9">
    <source>
        <dbReference type="ARBA" id="ARBA00022927"/>
    </source>
</evidence>
<reference evidence="16" key="1">
    <citation type="journal article" date="2021" name="Genome Biol. Evol.">
        <title>A High-Quality Reference Genome for a Parasitic Bivalve with Doubly Uniparental Inheritance (Bivalvia: Unionida).</title>
        <authorList>
            <person name="Smith C.H."/>
        </authorList>
    </citation>
    <scope>NUCLEOTIDE SEQUENCE</scope>
    <source>
        <strain evidence="16">CHS0354</strain>
    </source>
</reference>
<evidence type="ECO:0000256" key="10">
    <source>
        <dbReference type="ARBA" id="ARBA00023034"/>
    </source>
</evidence>
<gene>
    <name evidence="16" type="ORF">CHS0354_037902</name>
</gene>
<dbReference type="PANTHER" id="PTHR10805">
    <property type="entry name" value="COATOMER SUBUNIT EPSILON"/>
    <property type="match status" value="1"/>
</dbReference>
<dbReference type="SMART" id="SM00028">
    <property type="entry name" value="TPR"/>
    <property type="match status" value="1"/>
</dbReference>
<evidence type="ECO:0000313" key="16">
    <source>
        <dbReference type="EMBL" id="KAK3606229.1"/>
    </source>
</evidence>
<dbReference type="GO" id="GO:0006890">
    <property type="term" value="P:retrograde vesicle-mediated transport, Golgi to endoplasmic reticulum"/>
    <property type="evidence" value="ECO:0007669"/>
    <property type="project" value="UniProtKB-UniRule"/>
</dbReference>
<evidence type="ECO:0000256" key="15">
    <source>
        <dbReference type="PROSITE-ProRule" id="PRU00339"/>
    </source>
</evidence>
<evidence type="ECO:0000256" key="2">
    <source>
        <dbReference type="ARBA" id="ARBA00004347"/>
    </source>
</evidence>
<evidence type="ECO:0000256" key="4">
    <source>
        <dbReference type="ARBA" id="ARBA00011775"/>
    </source>
</evidence>
<evidence type="ECO:0000313" key="17">
    <source>
        <dbReference type="Proteomes" id="UP001195483"/>
    </source>
</evidence>
<keyword evidence="17" id="KW-1185">Reference proteome</keyword>
<sequence>MATTGDVDELFEIRTAFYIGNYQHCINEAQKMRPTNPDIKTQRDVILYRAYIAQRKYGVALDEIKFSSPEELQAVKMFADYLSSDNKRDAIVRDLDSKMGGSINVSNSTFLVMAASIYMHEQNYDAALRTLHQSDALECLALMVQILLKLDRVDLAKKELKRMQDSDEDHVLTQLALAWFNLAVGGEKYQEAYHIYQELADKFLGTPLLLNGQAAAYMAQGRFDDAESVLQEALDKDSNNPETLVNMIVLTQHLGKAPEVSNRYISQLKDSHRSHPFVRDYLQKEAEIERIARNYAPSVIA</sequence>
<dbReference type="GO" id="GO:0006888">
    <property type="term" value="P:endoplasmic reticulum to Golgi vesicle-mediated transport"/>
    <property type="evidence" value="ECO:0007669"/>
    <property type="project" value="TreeGrafter"/>
</dbReference>
<dbReference type="GO" id="GO:0005198">
    <property type="term" value="F:structural molecule activity"/>
    <property type="evidence" value="ECO:0007669"/>
    <property type="project" value="UniProtKB-UniRule"/>
</dbReference>
<name>A0AAE0TAD8_9BIVA</name>
<evidence type="ECO:0000256" key="8">
    <source>
        <dbReference type="ARBA" id="ARBA00022892"/>
    </source>
</evidence>
<keyword evidence="7 14" id="KW-0963">Cytoplasm</keyword>
<evidence type="ECO:0000256" key="1">
    <source>
        <dbReference type="ARBA" id="ARBA00004255"/>
    </source>
</evidence>
<dbReference type="Proteomes" id="UP001195483">
    <property type="component" value="Unassembled WGS sequence"/>
</dbReference>
<dbReference type="GO" id="GO:0000139">
    <property type="term" value="C:Golgi membrane"/>
    <property type="evidence" value="ECO:0007669"/>
    <property type="project" value="UniProtKB-SubCell"/>
</dbReference>